<name>A0A7M7RH03_STRPU</name>
<dbReference type="CTD" id="4043"/>
<dbReference type="GO" id="GO:0048019">
    <property type="term" value="F:receptor antagonist activity"/>
    <property type="evidence" value="ECO:0007669"/>
    <property type="project" value="InterPro"/>
</dbReference>
<keyword evidence="5" id="KW-1185">Reference proteome</keyword>
<evidence type="ECO:0000256" key="1">
    <source>
        <dbReference type="SAM" id="Coils"/>
    </source>
</evidence>
<evidence type="ECO:0000313" key="4">
    <source>
        <dbReference type="EnsemblMetazoa" id="XP_800714"/>
    </source>
</evidence>
<dbReference type="KEGG" id="spu:592560"/>
<dbReference type="Proteomes" id="UP000007110">
    <property type="component" value="Unassembled WGS sequence"/>
</dbReference>
<dbReference type="InParanoid" id="A0A7M7RH03"/>
<dbReference type="OrthoDB" id="5817428at2759"/>
<dbReference type="InterPro" id="IPR038003">
    <property type="entry name" value="A2-macroglobuin_RAP"/>
</dbReference>
<dbReference type="OMA" id="KHEKMER"/>
<keyword evidence="2" id="KW-0732">Signal</keyword>
<dbReference type="GeneID" id="592560"/>
<dbReference type="Gene3D" id="1.20.81.10">
    <property type="entry name" value="RAP domain"/>
    <property type="match status" value="3"/>
</dbReference>
<reference evidence="4" key="2">
    <citation type="submission" date="2021-01" db="UniProtKB">
        <authorList>
            <consortium name="EnsemblMetazoa"/>
        </authorList>
    </citation>
    <scope>IDENTIFICATION</scope>
</reference>
<dbReference type="AlphaFoldDB" id="A0A7M7RH03"/>
<evidence type="ECO:0000313" key="5">
    <source>
        <dbReference type="Proteomes" id="UP000007110"/>
    </source>
</evidence>
<dbReference type="InterPro" id="IPR036744">
    <property type="entry name" value="RAP_sf"/>
</dbReference>
<organism evidence="4 5">
    <name type="scientific">Strongylocentrotus purpuratus</name>
    <name type="common">Purple sea urchin</name>
    <dbReference type="NCBI Taxonomy" id="7668"/>
    <lineage>
        <taxon>Eukaryota</taxon>
        <taxon>Metazoa</taxon>
        <taxon>Echinodermata</taxon>
        <taxon>Eleutherozoa</taxon>
        <taxon>Echinozoa</taxon>
        <taxon>Echinoidea</taxon>
        <taxon>Euechinoidea</taxon>
        <taxon>Echinacea</taxon>
        <taxon>Camarodonta</taxon>
        <taxon>Echinidea</taxon>
        <taxon>Strongylocentrotidae</taxon>
        <taxon>Strongylocentrotus</taxon>
    </lineage>
</organism>
<dbReference type="PANTHER" id="PTHR16560:SF2">
    <property type="entry name" value="ALPHA-2-MACROGLOBULIN RECEPTOR-ASSOCIATED PROTEIN"/>
    <property type="match status" value="1"/>
</dbReference>
<feature type="signal peptide" evidence="2">
    <location>
        <begin position="1"/>
        <end position="21"/>
    </location>
</feature>
<proteinExistence type="predicted"/>
<dbReference type="InterPro" id="IPR010483">
    <property type="entry name" value="Alpha_2_MRAP_C"/>
</dbReference>
<feature type="coiled-coil region" evidence="1">
    <location>
        <begin position="153"/>
        <end position="190"/>
    </location>
</feature>
<protein>
    <recommendedName>
        <fullName evidence="3">Alpha-2-macroglobulin RAP C-terminal domain-containing protein</fullName>
    </recommendedName>
</protein>
<dbReference type="GO" id="GO:0005783">
    <property type="term" value="C:endoplasmic reticulum"/>
    <property type="evidence" value="ECO:0007669"/>
    <property type="project" value="InterPro"/>
</dbReference>
<keyword evidence="1" id="KW-0175">Coiled coil</keyword>
<reference evidence="5" key="1">
    <citation type="submission" date="2015-02" db="EMBL/GenBank/DDBJ databases">
        <title>Genome sequencing for Strongylocentrotus purpuratus.</title>
        <authorList>
            <person name="Murali S."/>
            <person name="Liu Y."/>
            <person name="Vee V."/>
            <person name="English A."/>
            <person name="Wang M."/>
            <person name="Skinner E."/>
            <person name="Han Y."/>
            <person name="Muzny D.M."/>
            <person name="Worley K.C."/>
            <person name="Gibbs R.A."/>
        </authorList>
    </citation>
    <scope>NUCLEOTIDE SEQUENCE</scope>
</reference>
<feature type="coiled-coil region" evidence="1">
    <location>
        <begin position="272"/>
        <end position="299"/>
    </location>
</feature>
<evidence type="ECO:0000256" key="2">
    <source>
        <dbReference type="SAM" id="SignalP"/>
    </source>
</evidence>
<dbReference type="GO" id="GO:0050750">
    <property type="term" value="F:low-density lipoprotein particle receptor binding"/>
    <property type="evidence" value="ECO:0007669"/>
    <property type="project" value="InterPro"/>
</dbReference>
<feature type="chain" id="PRO_5029712494" description="Alpha-2-macroglobulin RAP C-terminal domain-containing protein" evidence="2">
    <location>
        <begin position="22"/>
        <end position="354"/>
    </location>
</feature>
<dbReference type="PANTHER" id="PTHR16560">
    <property type="entry name" value="ALPHA-2-MACROGLOBULIN RECEPTOR-ASSOCIATED PROTEIN"/>
    <property type="match status" value="1"/>
</dbReference>
<dbReference type="EnsemblMetazoa" id="XM_795621">
    <property type="protein sequence ID" value="XP_800714"/>
    <property type="gene ID" value="LOC592560"/>
</dbReference>
<accession>A0A7M7RH03</accession>
<dbReference type="SUPFAM" id="SSF47045">
    <property type="entry name" value="RAP domain-like"/>
    <property type="match status" value="3"/>
</dbReference>
<dbReference type="GO" id="GO:0012505">
    <property type="term" value="C:endomembrane system"/>
    <property type="evidence" value="ECO:0000318"/>
    <property type="project" value="GO_Central"/>
</dbReference>
<sequence>MDRKLVFSHFILAFAIANVMAADKYDRKSNRVDRPDLDKMDKSSMMGREFKSRQVIQVWQKADRMNLAQTKMKDLHRELLRVDGMYHKMKKESTAKQPDNRIKSEKETEMTIQRQIGEIMRKYGMAGGADRDPKMKFDGMHMPFEDRKVAQLWHKAQKSNQFTKQELEELKEELSKHEEKQKDFDQLMAEVHGEDGTKSNNADRFEGKKPEEIRQLRIKEMELKVQHREIAKEFEKISVKTMPKEERGPFTDRRVISLWQEAKKQDYSMDDLEAIMMELKEFEEKIEEHDKAHKASLNAEIKHRSGFKSPVDKMKTNEQKSMYDKAKEMGIGIHHTMKELRHRISQGGKWNEEL</sequence>
<dbReference type="GO" id="GO:0008201">
    <property type="term" value="F:heparin binding"/>
    <property type="evidence" value="ECO:0007669"/>
    <property type="project" value="InterPro"/>
</dbReference>
<evidence type="ECO:0000259" key="3">
    <source>
        <dbReference type="Pfam" id="PF06401"/>
    </source>
</evidence>
<dbReference type="GO" id="GO:0048259">
    <property type="term" value="P:regulation of receptor-mediated endocytosis"/>
    <property type="evidence" value="ECO:0000318"/>
    <property type="project" value="GO_Central"/>
</dbReference>
<dbReference type="Pfam" id="PF06401">
    <property type="entry name" value="Alpha-2-MRAP_C"/>
    <property type="match status" value="1"/>
</dbReference>
<feature type="domain" description="Alpha-2-macroglobulin RAP C-terminal" evidence="3">
    <location>
        <begin position="144"/>
        <end position="350"/>
    </location>
</feature>
<dbReference type="RefSeq" id="XP_800714.4">
    <property type="nucleotide sequence ID" value="XM_795621.5"/>
</dbReference>